<dbReference type="SUPFAM" id="SSF48670">
    <property type="entry name" value="Transducin (heterotrimeric G protein), gamma chain"/>
    <property type="match status" value="1"/>
</dbReference>
<dbReference type="SMART" id="SM00224">
    <property type="entry name" value="GGL"/>
    <property type="match status" value="1"/>
</dbReference>
<reference evidence="8" key="1">
    <citation type="submission" date="2021-02" db="EMBL/GenBank/DDBJ databases">
        <authorList>
            <person name="Nowell W R."/>
        </authorList>
    </citation>
    <scope>NUCLEOTIDE SEQUENCE</scope>
</reference>
<evidence type="ECO:0000256" key="1">
    <source>
        <dbReference type="ARBA" id="ARBA00007431"/>
    </source>
</evidence>
<keyword evidence="4 5" id="KW-0807">Transducer</keyword>
<evidence type="ECO:0000256" key="6">
    <source>
        <dbReference type="SAM" id="Coils"/>
    </source>
</evidence>
<gene>
    <name evidence="8" type="ORF">EDS130_LOCUS16726</name>
</gene>
<protein>
    <recommendedName>
        <fullName evidence="5">Guanine nucleotide-binding protein subunit gamma</fullName>
    </recommendedName>
</protein>
<organism evidence="8 9">
    <name type="scientific">Adineta ricciae</name>
    <name type="common">Rotifer</name>
    <dbReference type="NCBI Taxonomy" id="249248"/>
    <lineage>
        <taxon>Eukaryota</taxon>
        <taxon>Metazoa</taxon>
        <taxon>Spiralia</taxon>
        <taxon>Gnathifera</taxon>
        <taxon>Rotifera</taxon>
        <taxon>Eurotatoria</taxon>
        <taxon>Bdelloidea</taxon>
        <taxon>Adinetida</taxon>
        <taxon>Adinetidae</taxon>
        <taxon>Adineta</taxon>
    </lineage>
</organism>
<proteinExistence type="inferred from homology"/>
<dbReference type="InterPro" id="IPR001770">
    <property type="entry name" value="G-protein_gamma"/>
</dbReference>
<keyword evidence="3 5" id="KW-0472">Membrane</keyword>
<evidence type="ECO:0000313" key="9">
    <source>
        <dbReference type="Proteomes" id="UP000663852"/>
    </source>
</evidence>
<dbReference type="EMBL" id="CAJNOJ010000073">
    <property type="protein sequence ID" value="CAF1037165.1"/>
    <property type="molecule type" value="Genomic_DNA"/>
</dbReference>
<dbReference type="Gene3D" id="4.10.260.10">
    <property type="entry name" value="Transducin (heterotrimeric G protein), gamma chain"/>
    <property type="match status" value="1"/>
</dbReference>
<dbReference type="InterPro" id="IPR036284">
    <property type="entry name" value="GGL_sf"/>
</dbReference>
<dbReference type="PROSITE" id="PS50058">
    <property type="entry name" value="G_PROTEIN_GAMMA"/>
    <property type="match status" value="1"/>
</dbReference>
<keyword evidence="2 5" id="KW-1003">Cell membrane</keyword>
<dbReference type="GO" id="GO:0031681">
    <property type="term" value="F:G-protein beta-subunit binding"/>
    <property type="evidence" value="ECO:0007669"/>
    <property type="project" value="InterPro"/>
</dbReference>
<comment type="subcellular location">
    <subcellularLocation>
        <location evidence="5">Cell membrane</location>
        <topology evidence="5">Lipid-anchor</topology>
        <orientation evidence="5">Cytoplasmic side</orientation>
    </subcellularLocation>
</comment>
<name>A0A814JHU2_ADIRI</name>
<evidence type="ECO:0000256" key="3">
    <source>
        <dbReference type="ARBA" id="ARBA00023136"/>
    </source>
</evidence>
<sequence>MYNTHLLYFNKRERSMAGVERLERIVAELRNEAKVQRINVSVACQDLVKYCQDHELKDVLVSGFEHRANEFESKRKLCIMI</sequence>
<comment type="similarity">
    <text evidence="1 5">Belongs to the G protein gamma family.</text>
</comment>
<comment type="function">
    <text evidence="5">Guanine nucleotide-binding proteins (G proteins) are involved as a modulator or transducer in various transmembrane signaling systems. The beta and gamma chains are required for the GTPase activity, for replacement of GDP by GTP, and for G protein-effector interaction.</text>
</comment>
<dbReference type="CDD" id="cd00068">
    <property type="entry name" value="GGL"/>
    <property type="match status" value="1"/>
</dbReference>
<dbReference type="SMART" id="SM01224">
    <property type="entry name" value="G_gamma"/>
    <property type="match status" value="1"/>
</dbReference>
<dbReference type="GO" id="GO:0005834">
    <property type="term" value="C:heterotrimeric G-protein complex"/>
    <property type="evidence" value="ECO:0007669"/>
    <property type="project" value="InterPro"/>
</dbReference>
<feature type="domain" description="G protein gamma" evidence="7">
    <location>
        <begin position="15"/>
        <end position="81"/>
    </location>
</feature>
<dbReference type="PANTHER" id="PTHR13809">
    <property type="entry name" value="GUANINE NUCLEOTIDE-BINDING PROTEIN GAMMA SUBUNIT"/>
    <property type="match status" value="1"/>
</dbReference>
<dbReference type="OrthoDB" id="6264244at2759"/>
<evidence type="ECO:0000313" key="8">
    <source>
        <dbReference type="EMBL" id="CAF1037165.1"/>
    </source>
</evidence>
<dbReference type="PRINTS" id="PR00321">
    <property type="entry name" value="GPROTEING"/>
</dbReference>
<feature type="coiled-coil region" evidence="6">
    <location>
        <begin position="12"/>
        <end position="39"/>
    </location>
</feature>
<comment type="subunit">
    <text evidence="5">G proteins are composed of 3 units; alpha, beta and gamma.</text>
</comment>
<dbReference type="Proteomes" id="UP000663852">
    <property type="component" value="Unassembled WGS sequence"/>
</dbReference>
<evidence type="ECO:0000256" key="2">
    <source>
        <dbReference type="ARBA" id="ARBA00022475"/>
    </source>
</evidence>
<evidence type="ECO:0000256" key="4">
    <source>
        <dbReference type="ARBA" id="ARBA00023224"/>
    </source>
</evidence>
<evidence type="ECO:0000259" key="7">
    <source>
        <dbReference type="PROSITE" id="PS50058"/>
    </source>
</evidence>
<dbReference type="InterPro" id="IPR015898">
    <property type="entry name" value="G-protein_gamma-like_dom"/>
</dbReference>
<keyword evidence="6" id="KW-0175">Coiled coil</keyword>
<dbReference type="GO" id="GO:0007186">
    <property type="term" value="P:G protein-coupled receptor signaling pathway"/>
    <property type="evidence" value="ECO:0007669"/>
    <property type="project" value="InterPro"/>
</dbReference>
<dbReference type="Pfam" id="PF00631">
    <property type="entry name" value="G-gamma"/>
    <property type="match status" value="1"/>
</dbReference>
<keyword evidence="5" id="KW-0449">Lipoprotein</keyword>
<accession>A0A814JHU2</accession>
<dbReference type="AlphaFoldDB" id="A0A814JHU2"/>
<evidence type="ECO:0000256" key="5">
    <source>
        <dbReference type="RuleBase" id="RU004973"/>
    </source>
</evidence>
<comment type="caution">
    <text evidence="8">The sequence shown here is derived from an EMBL/GenBank/DDBJ whole genome shotgun (WGS) entry which is preliminary data.</text>
</comment>